<feature type="transmembrane region" description="Helical" evidence="2">
    <location>
        <begin position="24"/>
        <end position="42"/>
    </location>
</feature>
<keyword evidence="2" id="KW-1133">Transmembrane helix</keyword>
<evidence type="ECO:0000259" key="3">
    <source>
        <dbReference type="Pfam" id="PF03816"/>
    </source>
</evidence>
<dbReference type="EMBL" id="LCFP01000002">
    <property type="protein sequence ID" value="KKS98339.1"/>
    <property type="molecule type" value="Genomic_DNA"/>
</dbReference>
<proteinExistence type="inferred from homology"/>
<comment type="caution">
    <text evidence="4">The sequence shown here is derived from an EMBL/GenBank/DDBJ whole genome shotgun (WGS) entry which is preliminary data.</text>
</comment>
<name>A0A0G1DL09_9BACT</name>
<dbReference type="STRING" id="1618443.UV73_C0002G0053"/>
<evidence type="ECO:0000313" key="5">
    <source>
        <dbReference type="Proteomes" id="UP000034894"/>
    </source>
</evidence>
<sequence>MTGYKPLLGLSEKIKPKLEIPRKFFLAGFFVLTVAVIGLFSFKKIRAGKNTTVENIPQVLSETTEKQQDGTDIGDKSLGMLLLGYGGAGHEGGHLTDVLQVVYIDFETAKIALISIPRDLWVTLGNGKSTKINGAFAAYGRNGRQAMKEFIGTITGLKIDYYTGIDFVGFDRTVGINLKGIEVDVSETLDDSWYPVRGRELDTCGMTAEEVGDVSAKYSGFELERQFPCRYKHLNFEKGKVSMQGGDALAYVRSRHGSSAGDISRGIRQQEVMLALKKRILSLESLDNLPRFFSDLSKNISTDLDGEAVKYLIPAITKAKEFGVVRINLSTENVLRADSSSAGGAILVPKEGTNRWSAVQKYLKDQIEK</sequence>
<feature type="domain" description="Cell envelope-related transcriptional attenuator" evidence="3">
    <location>
        <begin position="96"/>
        <end position="280"/>
    </location>
</feature>
<dbReference type="InterPro" id="IPR004474">
    <property type="entry name" value="LytR_CpsA_psr"/>
</dbReference>
<dbReference type="PANTHER" id="PTHR33392:SF6">
    <property type="entry name" value="POLYISOPRENYL-TEICHOIC ACID--PEPTIDOGLYCAN TEICHOIC ACID TRANSFERASE TAGU"/>
    <property type="match status" value="1"/>
</dbReference>
<dbReference type="Gene3D" id="3.40.630.190">
    <property type="entry name" value="LCP protein"/>
    <property type="match status" value="1"/>
</dbReference>
<evidence type="ECO:0000256" key="2">
    <source>
        <dbReference type="SAM" id="Phobius"/>
    </source>
</evidence>
<evidence type="ECO:0000313" key="4">
    <source>
        <dbReference type="EMBL" id="KKS98339.1"/>
    </source>
</evidence>
<reference evidence="4 5" key="1">
    <citation type="journal article" date="2015" name="Nature">
        <title>rRNA introns, odd ribosomes, and small enigmatic genomes across a large radiation of phyla.</title>
        <authorList>
            <person name="Brown C.T."/>
            <person name="Hug L.A."/>
            <person name="Thomas B.C."/>
            <person name="Sharon I."/>
            <person name="Castelle C.J."/>
            <person name="Singh A."/>
            <person name="Wilkins M.J."/>
            <person name="Williams K.H."/>
            <person name="Banfield J.F."/>
        </authorList>
    </citation>
    <scope>NUCLEOTIDE SEQUENCE [LARGE SCALE GENOMIC DNA]</scope>
</reference>
<dbReference type="InterPro" id="IPR050922">
    <property type="entry name" value="LytR/CpsA/Psr_CW_biosynth"/>
</dbReference>
<dbReference type="Proteomes" id="UP000034894">
    <property type="component" value="Unassembled WGS sequence"/>
</dbReference>
<accession>A0A0G1DL09</accession>
<keyword evidence="2" id="KW-0472">Membrane</keyword>
<protein>
    <submittedName>
        <fullName evidence="4">Cell envelope-related transcriptional attenuator</fullName>
    </submittedName>
</protein>
<comment type="similarity">
    <text evidence="1">Belongs to the LytR/CpsA/Psr (LCP) family.</text>
</comment>
<dbReference type="PANTHER" id="PTHR33392">
    <property type="entry name" value="POLYISOPRENYL-TEICHOIC ACID--PEPTIDOGLYCAN TEICHOIC ACID TRANSFERASE TAGU"/>
    <property type="match status" value="1"/>
</dbReference>
<keyword evidence="2" id="KW-0812">Transmembrane</keyword>
<dbReference type="AlphaFoldDB" id="A0A0G1DL09"/>
<organism evidence="4 5">
    <name type="scientific">Candidatus Gottesmanbacteria bacterium GW2011_GWA2_43_14</name>
    <dbReference type="NCBI Taxonomy" id="1618443"/>
    <lineage>
        <taxon>Bacteria</taxon>
        <taxon>Candidatus Gottesmaniibacteriota</taxon>
    </lineage>
</organism>
<gene>
    <name evidence="4" type="ORF">UV73_C0002G0053</name>
</gene>
<dbReference type="Pfam" id="PF03816">
    <property type="entry name" value="LytR_cpsA_psr"/>
    <property type="match status" value="1"/>
</dbReference>
<evidence type="ECO:0000256" key="1">
    <source>
        <dbReference type="ARBA" id="ARBA00006068"/>
    </source>
</evidence>